<gene>
    <name evidence="2" type="ORF">AVEN_215815_1</name>
    <name evidence="1" type="ORF">AVEN_244898_1</name>
</gene>
<comment type="caution">
    <text evidence="2">The sequence shown here is derived from an EMBL/GenBank/DDBJ whole genome shotgun (WGS) entry which is preliminary data.</text>
</comment>
<proteinExistence type="predicted"/>
<evidence type="ECO:0000313" key="2">
    <source>
        <dbReference type="EMBL" id="GBN04829.1"/>
    </source>
</evidence>
<name>A0A4Y2KRP3_ARAVE</name>
<organism evidence="2 3">
    <name type="scientific">Araneus ventricosus</name>
    <name type="common">Orbweaver spider</name>
    <name type="synonym">Epeira ventricosa</name>
    <dbReference type="NCBI Taxonomy" id="182803"/>
    <lineage>
        <taxon>Eukaryota</taxon>
        <taxon>Metazoa</taxon>
        <taxon>Ecdysozoa</taxon>
        <taxon>Arthropoda</taxon>
        <taxon>Chelicerata</taxon>
        <taxon>Arachnida</taxon>
        <taxon>Araneae</taxon>
        <taxon>Araneomorphae</taxon>
        <taxon>Entelegynae</taxon>
        <taxon>Araneoidea</taxon>
        <taxon>Araneidae</taxon>
        <taxon>Araneus</taxon>
    </lineage>
</organism>
<dbReference type="Proteomes" id="UP000499080">
    <property type="component" value="Unassembled WGS sequence"/>
</dbReference>
<protein>
    <submittedName>
        <fullName evidence="2">Uncharacterized protein</fullName>
    </submittedName>
</protein>
<sequence length="129" mass="14462">MDFVITNCGQMTITTRNQAPFPSPNVRNAPRKERVISIGSTYMTQLPWNRVLNLEPSVAQGRRNIDAALSSTFTITPNRSNSFSAFEARWSMRKSDENWSVMTESLDLQSLEIHLDGGAINRNATVVDT</sequence>
<evidence type="ECO:0000313" key="3">
    <source>
        <dbReference type="Proteomes" id="UP000499080"/>
    </source>
</evidence>
<accession>A0A4Y2KRP3</accession>
<keyword evidence="3" id="KW-1185">Reference proteome</keyword>
<dbReference type="EMBL" id="BGPR01195996">
    <property type="protein sequence ID" value="GBN04711.1"/>
    <property type="molecule type" value="Genomic_DNA"/>
</dbReference>
<reference evidence="2 3" key="1">
    <citation type="journal article" date="2019" name="Sci. Rep.">
        <title>Orb-weaving spider Araneus ventricosus genome elucidates the spidroin gene catalogue.</title>
        <authorList>
            <person name="Kono N."/>
            <person name="Nakamura H."/>
            <person name="Ohtoshi R."/>
            <person name="Moran D.A.P."/>
            <person name="Shinohara A."/>
            <person name="Yoshida Y."/>
            <person name="Fujiwara M."/>
            <person name="Mori M."/>
            <person name="Tomita M."/>
            <person name="Arakawa K."/>
        </authorList>
    </citation>
    <scope>NUCLEOTIDE SEQUENCE [LARGE SCALE GENOMIC DNA]</scope>
</reference>
<dbReference type="EMBL" id="BGPR01196038">
    <property type="protein sequence ID" value="GBN04829.1"/>
    <property type="molecule type" value="Genomic_DNA"/>
</dbReference>
<evidence type="ECO:0000313" key="1">
    <source>
        <dbReference type="EMBL" id="GBN04711.1"/>
    </source>
</evidence>
<dbReference type="AlphaFoldDB" id="A0A4Y2KRP3"/>